<name>A0A067SHR5_GALM3</name>
<accession>A0A067SHR5</accession>
<sequence>MIFSVIVGLGGSDIEVNGFCLFFLHCPVWRFISQFSLRHRRHVVIFNRRLKYLDSVDGCCDLSSIGSYGVNSLENSTDHPASRTRLRYSKTTSILAMLDLEVKEPSSNHIYANGPYPALEFSNSYK</sequence>
<gene>
    <name evidence="1" type="ORF">GALMADRAFT_885476</name>
</gene>
<evidence type="ECO:0000313" key="1">
    <source>
        <dbReference type="EMBL" id="KDR70455.1"/>
    </source>
</evidence>
<reference evidence="2" key="1">
    <citation type="journal article" date="2014" name="Proc. Natl. Acad. Sci. U.S.A.">
        <title>Extensive sampling of basidiomycete genomes demonstrates inadequacy of the white-rot/brown-rot paradigm for wood decay fungi.</title>
        <authorList>
            <person name="Riley R."/>
            <person name="Salamov A.A."/>
            <person name="Brown D.W."/>
            <person name="Nagy L.G."/>
            <person name="Floudas D."/>
            <person name="Held B.W."/>
            <person name="Levasseur A."/>
            <person name="Lombard V."/>
            <person name="Morin E."/>
            <person name="Otillar R."/>
            <person name="Lindquist E.A."/>
            <person name="Sun H."/>
            <person name="LaButti K.M."/>
            <person name="Schmutz J."/>
            <person name="Jabbour D."/>
            <person name="Luo H."/>
            <person name="Baker S.E."/>
            <person name="Pisabarro A.G."/>
            <person name="Walton J.D."/>
            <person name="Blanchette R.A."/>
            <person name="Henrissat B."/>
            <person name="Martin F."/>
            <person name="Cullen D."/>
            <person name="Hibbett D.S."/>
            <person name="Grigoriev I.V."/>
        </authorList>
    </citation>
    <scope>NUCLEOTIDE SEQUENCE [LARGE SCALE GENOMIC DNA]</scope>
    <source>
        <strain evidence="2">CBS 339.88</strain>
    </source>
</reference>
<dbReference type="HOGENOM" id="CLU_1981750_0_0_1"/>
<protein>
    <submittedName>
        <fullName evidence="1">Uncharacterized protein</fullName>
    </submittedName>
</protein>
<evidence type="ECO:0000313" key="2">
    <source>
        <dbReference type="Proteomes" id="UP000027222"/>
    </source>
</evidence>
<dbReference type="AlphaFoldDB" id="A0A067SHR5"/>
<proteinExistence type="predicted"/>
<dbReference type="EMBL" id="KL142397">
    <property type="protein sequence ID" value="KDR70455.1"/>
    <property type="molecule type" value="Genomic_DNA"/>
</dbReference>
<dbReference type="Proteomes" id="UP000027222">
    <property type="component" value="Unassembled WGS sequence"/>
</dbReference>
<organism evidence="1 2">
    <name type="scientific">Galerina marginata (strain CBS 339.88)</name>
    <dbReference type="NCBI Taxonomy" id="685588"/>
    <lineage>
        <taxon>Eukaryota</taxon>
        <taxon>Fungi</taxon>
        <taxon>Dikarya</taxon>
        <taxon>Basidiomycota</taxon>
        <taxon>Agaricomycotina</taxon>
        <taxon>Agaricomycetes</taxon>
        <taxon>Agaricomycetidae</taxon>
        <taxon>Agaricales</taxon>
        <taxon>Agaricineae</taxon>
        <taxon>Strophariaceae</taxon>
        <taxon>Galerina</taxon>
    </lineage>
</organism>
<keyword evidence="2" id="KW-1185">Reference proteome</keyword>